<dbReference type="EMBL" id="JAIWYP010000003">
    <property type="protein sequence ID" value="KAH3850322.1"/>
    <property type="molecule type" value="Genomic_DNA"/>
</dbReference>
<sequence length="119" mass="13708">MISLCRLCRLIWDNTLHIFFSHPQHGVGQHIWLLRRVLGSQYPLRNMFDGDFVNGLRHGYGTFYYANGAKYEGGWKNNMKHGKVAICFVIVACKVSTLYIKIPSSKTQVLKASLQTLRY</sequence>
<accession>A0A9D4R197</accession>
<evidence type="ECO:0000256" key="5">
    <source>
        <dbReference type="ARBA" id="ARBA00022846"/>
    </source>
</evidence>
<evidence type="ECO:0000256" key="4">
    <source>
        <dbReference type="ARBA" id="ARBA00022737"/>
    </source>
</evidence>
<reference evidence="9" key="2">
    <citation type="submission" date="2020-11" db="EMBL/GenBank/DDBJ databases">
        <authorList>
            <person name="McCartney M.A."/>
            <person name="Auch B."/>
            <person name="Kono T."/>
            <person name="Mallez S."/>
            <person name="Becker A."/>
            <person name="Gohl D.M."/>
            <person name="Silverstein K.A.T."/>
            <person name="Koren S."/>
            <person name="Bechman K.B."/>
            <person name="Herman A."/>
            <person name="Abrahante J.E."/>
            <person name="Garbe J."/>
        </authorList>
    </citation>
    <scope>NUCLEOTIDE SEQUENCE</scope>
    <source>
        <strain evidence="9">Duluth1</strain>
        <tissue evidence="9">Whole animal</tissue>
    </source>
</reference>
<evidence type="ECO:0000313" key="9">
    <source>
        <dbReference type="EMBL" id="KAH3850322.1"/>
    </source>
</evidence>
<keyword evidence="4" id="KW-0677">Repeat</keyword>
<comment type="subcellular location">
    <subcellularLocation>
        <location evidence="1">Cell projection</location>
        <location evidence="1">Cilium</location>
        <location evidence="1">Flagellum</location>
    </subcellularLocation>
    <subcellularLocation>
        <location evidence="2">Cytoplasm</location>
        <location evidence="2">Cytoskeleton</location>
        <location evidence="2">Cilium axoneme</location>
    </subcellularLocation>
</comment>
<dbReference type="PANTHER" id="PTHR46613:SF1">
    <property type="entry name" value="RADIAL SPOKE HEAD 10 HOMOLOG B-RELATED"/>
    <property type="match status" value="1"/>
</dbReference>
<protein>
    <submittedName>
        <fullName evidence="9">Uncharacterized protein</fullName>
    </submittedName>
</protein>
<dbReference type="InterPro" id="IPR003409">
    <property type="entry name" value="MORN"/>
</dbReference>
<dbReference type="PANTHER" id="PTHR46613">
    <property type="entry name" value="RADIAL SPOKE HEAD 10 HOMOLOG B-RELATED"/>
    <property type="match status" value="1"/>
</dbReference>
<dbReference type="SMART" id="SM00698">
    <property type="entry name" value="MORN"/>
    <property type="match status" value="2"/>
</dbReference>
<evidence type="ECO:0000313" key="10">
    <source>
        <dbReference type="Proteomes" id="UP000828390"/>
    </source>
</evidence>
<dbReference type="Pfam" id="PF02493">
    <property type="entry name" value="MORN"/>
    <property type="match status" value="2"/>
</dbReference>
<keyword evidence="6" id="KW-0969">Cilium</keyword>
<evidence type="ECO:0000256" key="7">
    <source>
        <dbReference type="ARBA" id="ARBA00023212"/>
    </source>
</evidence>
<evidence type="ECO:0000256" key="2">
    <source>
        <dbReference type="ARBA" id="ARBA00004430"/>
    </source>
</evidence>
<keyword evidence="8" id="KW-0966">Cell projection</keyword>
<evidence type="ECO:0000256" key="3">
    <source>
        <dbReference type="ARBA" id="ARBA00022490"/>
    </source>
</evidence>
<keyword evidence="7" id="KW-0206">Cytoskeleton</keyword>
<evidence type="ECO:0000256" key="6">
    <source>
        <dbReference type="ARBA" id="ARBA00023069"/>
    </source>
</evidence>
<name>A0A9D4R197_DREPO</name>
<comment type="caution">
    <text evidence="9">The sequence shown here is derived from an EMBL/GenBank/DDBJ whole genome shotgun (WGS) entry which is preliminary data.</text>
</comment>
<proteinExistence type="predicted"/>
<gene>
    <name evidence="9" type="ORF">DPMN_092731</name>
</gene>
<organism evidence="9 10">
    <name type="scientific">Dreissena polymorpha</name>
    <name type="common">Zebra mussel</name>
    <name type="synonym">Mytilus polymorpha</name>
    <dbReference type="NCBI Taxonomy" id="45954"/>
    <lineage>
        <taxon>Eukaryota</taxon>
        <taxon>Metazoa</taxon>
        <taxon>Spiralia</taxon>
        <taxon>Lophotrochozoa</taxon>
        <taxon>Mollusca</taxon>
        <taxon>Bivalvia</taxon>
        <taxon>Autobranchia</taxon>
        <taxon>Heteroconchia</taxon>
        <taxon>Euheterodonta</taxon>
        <taxon>Imparidentia</taxon>
        <taxon>Neoheterodontei</taxon>
        <taxon>Myida</taxon>
        <taxon>Dreissenoidea</taxon>
        <taxon>Dreissenidae</taxon>
        <taxon>Dreissena</taxon>
    </lineage>
</organism>
<dbReference type="AlphaFoldDB" id="A0A9D4R197"/>
<dbReference type="SUPFAM" id="SSF82185">
    <property type="entry name" value="Histone H3 K4-specific methyltransferase SET7/9 N-terminal domain"/>
    <property type="match status" value="1"/>
</dbReference>
<dbReference type="Proteomes" id="UP000828390">
    <property type="component" value="Unassembled WGS sequence"/>
</dbReference>
<dbReference type="GO" id="GO:0031514">
    <property type="term" value="C:motile cilium"/>
    <property type="evidence" value="ECO:0007669"/>
    <property type="project" value="UniProtKB-SubCell"/>
</dbReference>
<keyword evidence="10" id="KW-1185">Reference proteome</keyword>
<evidence type="ECO:0000256" key="1">
    <source>
        <dbReference type="ARBA" id="ARBA00004230"/>
    </source>
</evidence>
<dbReference type="GO" id="GO:0005930">
    <property type="term" value="C:axoneme"/>
    <property type="evidence" value="ECO:0007669"/>
    <property type="project" value="UniProtKB-SubCell"/>
</dbReference>
<evidence type="ECO:0000256" key="8">
    <source>
        <dbReference type="ARBA" id="ARBA00023273"/>
    </source>
</evidence>
<keyword evidence="3" id="KW-0963">Cytoplasm</keyword>
<dbReference type="Gene3D" id="2.20.110.10">
    <property type="entry name" value="Histone H3 K4-specific methyltransferase SET7/9 N-terminal domain"/>
    <property type="match status" value="1"/>
</dbReference>
<keyword evidence="5" id="KW-0282">Flagellum</keyword>
<reference evidence="9" key="1">
    <citation type="journal article" date="2019" name="bioRxiv">
        <title>The Genome of the Zebra Mussel, Dreissena polymorpha: A Resource for Invasive Species Research.</title>
        <authorList>
            <person name="McCartney M.A."/>
            <person name="Auch B."/>
            <person name="Kono T."/>
            <person name="Mallez S."/>
            <person name="Zhang Y."/>
            <person name="Obille A."/>
            <person name="Becker A."/>
            <person name="Abrahante J.E."/>
            <person name="Garbe J."/>
            <person name="Badalamenti J.P."/>
            <person name="Herman A."/>
            <person name="Mangelson H."/>
            <person name="Liachko I."/>
            <person name="Sullivan S."/>
            <person name="Sone E.D."/>
            <person name="Koren S."/>
            <person name="Silverstein K.A.T."/>
            <person name="Beckman K.B."/>
            <person name="Gohl D.M."/>
        </authorList>
    </citation>
    <scope>NUCLEOTIDE SEQUENCE</scope>
    <source>
        <strain evidence="9">Duluth1</strain>
        <tissue evidence="9">Whole animal</tissue>
    </source>
</reference>